<evidence type="ECO:0000313" key="2">
    <source>
        <dbReference type="Proteomes" id="UP000772434"/>
    </source>
</evidence>
<name>A0A9P5TXN2_9AGAR</name>
<dbReference type="Proteomes" id="UP000772434">
    <property type="component" value="Unassembled WGS sequence"/>
</dbReference>
<gene>
    <name evidence="1" type="ORF">BDP27DRAFT_1371267</name>
</gene>
<proteinExistence type="predicted"/>
<dbReference type="AlphaFoldDB" id="A0A9P5TXN2"/>
<protein>
    <submittedName>
        <fullName evidence="1">Uncharacterized protein</fullName>
    </submittedName>
</protein>
<accession>A0A9P5TXN2</accession>
<sequence>MTEWICPEKRKAQSFEEQSVEEEVQINLCRAIILRISSLSHPVGDTFELDHVQKLLSEFEDHSTYRIAFGEFLRCWLQSRWVNKPVLFEVEAVIGLVLVGLQGSKALALEASKPSFMESLALLRFLEIFCARPDVDADGQGNLGLSSVSVKNTLGRVEDNLLENRVKKQCGYDVLLPKEMQRCHVENDCVRGDWGGWMGERKKELQGIFNDGSRLIVCREKQPPRGGGPEID</sequence>
<keyword evidence="2" id="KW-1185">Reference proteome</keyword>
<evidence type="ECO:0000313" key="1">
    <source>
        <dbReference type="EMBL" id="KAF9059640.1"/>
    </source>
</evidence>
<reference evidence="1" key="1">
    <citation type="submission" date="2020-11" db="EMBL/GenBank/DDBJ databases">
        <authorList>
            <consortium name="DOE Joint Genome Institute"/>
            <person name="Ahrendt S."/>
            <person name="Riley R."/>
            <person name="Andreopoulos W."/>
            <person name="Labutti K."/>
            <person name="Pangilinan J."/>
            <person name="Ruiz-Duenas F.J."/>
            <person name="Barrasa J.M."/>
            <person name="Sanchez-Garcia M."/>
            <person name="Camarero S."/>
            <person name="Miyauchi S."/>
            <person name="Serrano A."/>
            <person name="Linde D."/>
            <person name="Babiker R."/>
            <person name="Drula E."/>
            <person name="Ayuso-Fernandez I."/>
            <person name="Pacheco R."/>
            <person name="Padilla G."/>
            <person name="Ferreira P."/>
            <person name="Barriuso J."/>
            <person name="Kellner H."/>
            <person name="Castanera R."/>
            <person name="Alfaro M."/>
            <person name="Ramirez L."/>
            <person name="Pisabarro A.G."/>
            <person name="Kuo A."/>
            <person name="Tritt A."/>
            <person name="Lipzen A."/>
            <person name="He G."/>
            <person name="Yan M."/>
            <person name="Ng V."/>
            <person name="Cullen D."/>
            <person name="Martin F."/>
            <person name="Rosso M.-N."/>
            <person name="Henrissat B."/>
            <person name="Hibbett D."/>
            <person name="Martinez A.T."/>
            <person name="Grigoriev I.V."/>
        </authorList>
    </citation>
    <scope>NUCLEOTIDE SEQUENCE</scope>
    <source>
        <strain evidence="1">AH 40177</strain>
    </source>
</reference>
<organism evidence="1 2">
    <name type="scientific">Rhodocollybia butyracea</name>
    <dbReference type="NCBI Taxonomy" id="206335"/>
    <lineage>
        <taxon>Eukaryota</taxon>
        <taxon>Fungi</taxon>
        <taxon>Dikarya</taxon>
        <taxon>Basidiomycota</taxon>
        <taxon>Agaricomycotina</taxon>
        <taxon>Agaricomycetes</taxon>
        <taxon>Agaricomycetidae</taxon>
        <taxon>Agaricales</taxon>
        <taxon>Marasmiineae</taxon>
        <taxon>Omphalotaceae</taxon>
        <taxon>Rhodocollybia</taxon>
    </lineage>
</organism>
<comment type="caution">
    <text evidence="1">The sequence shown here is derived from an EMBL/GenBank/DDBJ whole genome shotgun (WGS) entry which is preliminary data.</text>
</comment>
<dbReference type="EMBL" id="JADNRY010000287">
    <property type="protein sequence ID" value="KAF9059640.1"/>
    <property type="molecule type" value="Genomic_DNA"/>
</dbReference>